<name>A0AAD3SX30_NEPGR</name>
<organism evidence="2 3">
    <name type="scientific">Nepenthes gracilis</name>
    <name type="common">Slender pitcher plant</name>
    <dbReference type="NCBI Taxonomy" id="150966"/>
    <lineage>
        <taxon>Eukaryota</taxon>
        <taxon>Viridiplantae</taxon>
        <taxon>Streptophyta</taxon>
        <taxon>Embryophyta</taxon>
        <taxon>Tracheophyta</taxon>
        <taxon>Spermatophyta</taxon>
        <taxon>Magnoliopsida</taxon>
        <taxon>eudicotyledons</taxon>
        <taxon>Gunneridae</taxon>
        <taxon>Pentapetalae</taxon>
        <taxon>Caryophyllales</taxon>
        <taxon>Nepenthaceae</taxon>
        <taxon>Nepenthes</taxon>
    </lineage>
</organism>
<keyword evidence="3" id="KW-1185">Reference proteome</keyword>
<protein>
    <submittedName>
        <fullName evidence="2">Uncharacterized protein</fullName>
    </submittedName>
</protein>
<evidence type="ECO:0000256" key="1">
    <source>
        <dbReference type="SAM" id="MobiDB-lite"/>
    </source>
</evidence>
<evidence type="ECO:0000313" key="2">
    <source>
        <dbReference type="EMBL" id="GMH19103.1"/>
    </source>
</evidence>
<dbReference type="EMBL" id="BSYO01000020">
    <property type="protein sequence ID" value="GMH19103.1"/>
    <property type="molecule type" value="Genomic_DNA"/>
</dbReference>
<dbReference type="AlphaFoldDB" id="A0AAD3SX30"/>
<sequence length="89" mass="9976">MERWKSGDGNSPNDSSTQMSILPNCELLILNEDKWMETRNSSEANSTWLTGFARLRVIGSSSGISEILALPLLGRRIKNGPDFPLLFFF</sequence>
<feature type="compositionally biased region" description="Polar residues" evidence="1">
    <location>
        <begin position="8"/>
        <end position="20"/>
    </location>
</feature>
<reference evidence="2" key="1">
    <citation type="submission" date="2023-05" db="EMBL/GenBank/DDBJ databases">
        <title>Nepenthes gracilis genome sequencing.</title>
        <authorList>
            <person name="Fukushima K."/>
        </authorList>
    </citation>
    <scope>NUCLEOTIDE SEQUENCE</scope>
    <source>
        <strain evidence="2">SING2019-196</strain>
    </source>
</reference>
<proteinExistence type="predicted"/>
<evidence type="ECO:0000313" key="3">
    <source>
        <dbReference type="Proteomes" id="UP001279734"/>
    </source>
</evidence>
<accession>A0AAD3SX30</accession>
<gene>
    <name evidence="2" type="ORF">Nepgr_020944</name>
</gene>
<feature type="region of interest" description="Disordered" evidence="1">
    <location>
        <begin position="1"/>
        <end position="20"/>
    </location>
</feature>
<comment type="caution">
    <text evidence="2">The sequence shown here is derived from an EMBL/GenBank/DDBJ whole genome shotgun (WGS) entry which is preliminary data.</text>
</comment>
<dbReference type="Proteomes" id="UP001279734">
    <property type="component" value="Unassembled WGS sequence"/>
</dbReference>